<evidence type="ECO:0000313" key="2">
    <source>
        <dbReference type="EMBL" id="EWS72622.1"/>
    </source>
</evidence>
<organism evidence="2 3">
    <name type="scientific">Tetrahymena thermophila (strain SB210)</name>
    <dbReference type="NCBI Taxonomy" id="312017"/>
    <lineage>
        <taxon>Eukaryota</taxon>
        <taxon>Sar</taxon>
        <taxon>Alveolata</taxon>
        <taxon>Ciliophora</taxon>
        <taxon>Intramacronucleata</taxon>
        <taxon>Oligohymenophorea</taxon>
        <taxon>Hymenostomatida</taxon>
        <taxon>Tetrahymenina</taxon>
        <taxon>Tetrahymenidae</taxon>
        <taxon>Tetrahymena</taxon>
    </lineage>
</organism>
<keyword evidence="1" id="KW-1133">Transmembrane helix</keyword>
<evidence type="ECO:0000256" key="1">
    <source>
        <dbReference type="SAM" id="Phobius"/>
    </source>
</evidence>
<keyword evidence="1" id="KW-0472">Membrane</keyword>
<evidence type="ECO:0000313" key="3">
    <source>
        <dbReference type="Proteomes" id="UP000009168"/>
    </source>
</evidence>
<dbReference type="AlphaFoldDB" id="W7X5F5"/>
<sequence>MLQQANKQTNKHMNFSLFCFLYKQIKMKETLFEFSNEKKHKNFFKQIEKQFLFVVNKYRIFTQYIFEYIFIYLQINCLLQQKPSFKSPSSNTLNYIHFLQIFICTIIFILTFLLIIFNDFSSKNELSPQQIKNNNQVFKIFLRQIEKQFQS</sequence>
<name>W7X5F5_TETTS</name>
<dbReference type="GeneID" id="24438920"/>
<keyword evidence="3" id="KW-1185">Reference proteome</keyword>
<dbReference type="KEGG" id="tet:TTHERM_000429979"/>
<keyword evidence="1 2" id="KW-0812">Transmembrane</keyword>
<dbReference type="Proteomes" id="UP000009168">
    <property type="component" value="Unassembled WGS sequence"/>
</dbReference>
<dbReference type="EMBL" id="GG662532">
    <property type="protein sequence ID" value="EWS72622.1"/>
    <property type="molecule type" value="Genomic_DNA"/>
</dbReference>
<gene>
    <name evidence="2" type="ORF">TTHERM_000429979</name>
</gene>
<protein>
    <submittedName>
        <fullName evidence="2">Transmembrane protein, putative</fullName>
    </submittedName>
</protein>
<feature type="transmembrane region" description="Helical" evidence="1">
    <location>
        <begin position="95"/>
        <end position="117"/>
    </location>
</feature>
<feature type="transmembrane region" description="Helical" evidence="1">
    <location>
        <begin position="58"/>
        <end position="75"/>
    </location>
</feature>
<dbReference type="InParanoid" id="W7X5F5"/>
<dbReference type="RefSeq" id="XP_012654905.1">
    <property type="nucleotide sequence ID" value="XM_012799451.1"/>
</dbReference>
<reference evidence="3" key="1">
    <citation type="journal article" date="2006" name="PLoS Biol.">
        <title>Macronuclear genome sequence of the ciliate Tetrahymena thermophila, a model eukaryote.</title>
        <authorList>
            <person name="Eisen J.A."/>
            <person name="Coyne R.S."/>
            <person name="Wu M."/>
            <person name="Wu D."/>
            <person name="Thiagarajan M."/>
            <person name="Wortman J.R."/>
            <person name="Badger J.H."/>
            <person name="Ren Q."/>
            <person name="Amedeo P."/>
            <person name="Jones K.M."/>
            <person name="Tallon L.J."/>
            <person name="Delcher A.L."/>
            <person name="Salzberg S.L."/>
            <person name="Silva J.C."/>
            <person name="Haas B.J."/>
            <person name="Majoros W.H."/>
            <person name="Farzad M."/>
            <person name="Carlton J.M."/>
            <person name="Smith R.K. Jr."/>
            <person name="Garg J."/>
            <person name="Pearlman R.E."/>
            <person name="Karrer K.M."/>
            <person name="Sun L."/>
            <person name="Manning G."/>
            <person name="Elde N.C."/>
            <person name="Turkewitz A.P."/>
            <person name="Asai D.J."/>
            <person name="Wilkes D.E."/>
            <person name="Wang Y."/>
            <person name="Cai H."/>
            <person name="Collins K."/>
            <person name="Stewart B.A."/>
            <person name="Lee S.R."/>
            <person name="Wilamowska K."/>
            <person name="Weinberg Z."/>
            <person name="Ruzzo W.L."/>
            <person name="Wloga D."/>
            <person name="Gaertig J."/>
            <person name="Frankel J."/>
            <person name="Tsao C.-C."/>
            <person name="Gorovsky M.A."/>
            <person name="Keeling P.J."/>
            <person name="Waller R.F."/>
            <person name="Patron N.J."/>
            <person name="Cherry J.M."/>
            <person name="Stover N.A."/>
            <person name="Krieger C.J."/>
            <person name="del Toro C."/>
            <person name="Ryder H.F."/>
            <person name="Williamson S.C."/>
            <person name="Barbeau R.A."/>
            <person name="Hamilton E.P."/>
            <person name="Orias E."/>
        </authorList>
    </citation>
    <scope>NUCLEOTIDE SEQUENCE [LARGE SCALE GENOMIC DNA]</scope>
    <source>
        <strain evidence="3">SB210</strain>
    </source>
</reference>
<proteinExistence type="predicted"/>
<accession>W7X5F5</accession>